<evidence type="ECO:0000256" key="3">
    <source>
        <dbReference type="ARBA" id="ARBA00023125"/>
    </source>
</evidence>
<dbReference type="Pfam" id="PF14294">
    <property type="entry name" value="DUF4372"/>
    <property type="match status" value="1"/>
</dbReference>
<evidence type="ECO:0000256" key="4">
    <source>
        <dbReference type="ARBA" id="ARBA00023172"/>
    </source>
</evidence>
<feature type="domain" description="DUF4372" evidence="6">
    <location>
        <begin position="11"/>
        <end position="81"/>
    </location>
</feature>
<dbReference type="PANTHER" id="PTHR33258:SF1">
    <property type="entry name" value="TRANSPOSASE INSL FOR INSERTION SEQUENCE ELEMENT IS186A-RELATED"/>
    <property type="match status" value="1"/>
</dbReference>
<dbReference type="InterPro" id="IPR002559">
    <property type="entry name" value="Transposase_11"/>
</dbReference>
<name>A0ABS9UWR2_9BACT</name>
<evidence type="ECO:0000256" key="2">
    <source>
        <dbReference type="ARBA" id="ARBA00022578"/>
    </source>
</evidence>
<dbReference type="RefSeq" id="WP_241346703.1">
    <property type="nucleotide sequence ID" value="NZ_JAKZGP010000005.1"/>
</dbReference>
<dbReference type="PANTHER" id="PTHR33258">
    <property type="entry name" value="TRANSPOSASE INSL FOR INSERTION SEQUENCE ELEMENT IS186A-RELATED"/>
    <property type="match status" value="1"/>
</dbReference>
<evidence type="ECO:0000259" key="5">
    <source>
        <dbReference type="Pfam" id="PF01609"/>
    </source>
</evidence>
<dbReference type="EMBL" id="JAKZGP010000005">
    <property type="protein sequence ID" value="MCH7408493.1"/>
    <property type="molecule type" value="Genomic_DNA"/>
</dbReference>
<dbReference type="InterPro" id="IPR025399">
    <property type="entry name" value="DUF4372"/>
</dbReference>
<dbReference type="InterPro" id="IPR012337">
    <property type="entry name" value="RNaseH-like_sf"/>
</dbReference>
<keyword evidence="3" id="KW-0238">DNA-binding</keyword>
<reference evidence="7" key="1">
    <citation type="submission" date="2022-03" db="EMBL/GenBank/DDBJ databases">
        <title>De novo assembled genomes of Belliella spp. (Cyclobacteriaceae) strains.</title>
        <authorList>
            <person name="Szabo A."/>
            <person name="Korponai K."/>
            <person name="Felfoldi T."/>
        </authorList>
    </citation>
    <scope>NUCLEOTIDE SEQUENCE</scope>
    <source>
        <strain evidence="7">DSM 111904</strain>
    </source>
</reference>
<organism evidence="7 8">
    <name type="scientific">Belliella filtrata</name>
    <dbReference type="NCBI Taxonomy" id="2923435"/>
    <lineage>
        <taxon>Bacteria</taxon>
        <taxon>Pseudomonadati</taxon>
        <taxon>Bacteroidota</taxon>
        <taxon>Cytophagia</taxon>
        <taxon>Cytophagales</taxon>
        <taxon>Cyclobacteriaceae</taxon>
        <taxon>Belliella</taxon>
    </lineage>
</organism>
<keyword evidence="8" id="KW-1185">Reference proteome</keyword>
<accession>A0ABS9UWR2</accession>
<dbReference type="Proteomes" id="UP001165489">
    <property type="component" value="Unassembled WGS sequence"/>
</dbReference>
<dbReference type="InterPro" id="IPR047952">
    <property type="entry name" value="Transpos_IS4"/>
</dbReference>
<gene>
    <name evidence="7" type="ORF">MM239_03730</name>
</gene>
<keyword evidence="4" id="KW-0233">DNA recombination</keyword>
<comment type="caution">
    <text evidence="7">The sequence shown here is derived from an EMBL/GenBank/DDBJ whole genome shotgun (WGS) entry which is preliminary data.</text>
</comment>
<dbReference type="NCBIfam" id="NF033592">
    <property type="entry name" value="transpos_IS4_1"/>
    <property type="match status" value="1"/>
</dbReference>
<evidence type="ECO:0000259" key="6">
    <source>
        <dbReference type="Pfam" id="PF14294"/>
    </source>
</evidence>
<dbReference type="SUPFAM" id="SSF53098">
    <property type="entry name" value="Ribonuclease H-like"/>
    <property type="match status" value="1"/>
</dbReference>
<evidence type="ECO:0000256" key="1">
    <source>
        <dbReference type="ARBA" id="ARBA00010075"/>
    </source>
</evidence>
<dbReference type="Pfam" id="PF01609">
    <property type="entry name" value="DDE_Tnp_1"/>
    <property type="match status" value="1"/>
</dbReference>
<feature type="domain" description="Transposase IS4-like" evidence="5">
    <location>
        <begin position="138"/>
        <end position="348"/>
    </location>
</feature>
<keyword evidence="2" id="KW-0815">Transposition</keyword>
<comment type="similarity">
    <text evidence="1">Belongs to the transposase 11 family.</text>
</comment>
<evidence type="ECO:0000313" key="7">
    <source>
        <dbReference type="EMBL" id="MCH7408493.1"/>
    </source>
</evidence>
<sequence>MGKNTTNNSSLPILGQLLSFIPRELVKQSVEQFHSDKWYKRVKTWDQFVFMLYGVLTGSSTLREIIKNFMLMGDKLVHCGIFSIPKRSSVSDANSRRSADVFGHLYMLLYGHYRDFLSDSYLSLKINGEVAPSMVEIFDSTVVTLFKEVFKACGRLPLDGRKKGGLKAFTKITLSERVPNFICLKAAVTNEKVFLSMFDLAKGTIAVFDKGFQKFSQYTEWTQNGVFFLTMMNKNARFTILEQRKLEETCESGVQMDAVIELEYLCGQKGTCRTRARMVAYIDPASGKRMVFLTNLMDLKAMTVCMLYKNRWTIEPLFRQLKQNFELTYFLSDSENGIKSQIWIALILNLIFTVIHKMSKEAEDFSTMVKLAAKHTASYVNLLTFLRMSTTQISRKLDNLENVQLDLFAQNRGGGFLNSS</sequence>
<protein>
    <submittedName>
        <fullName evidence="7">IS4 family transposase</fullName>
    </submittedName>
</protein>
<proteinExistence type="inferred from homology"/>
<evidence type="ECO:0000313" key="8">
    <source>
        <dbReference type="Proteomes" id="UP001165489"/>
    </source>
</evidence>